<dbReference type="AlphaFoldDB" id="A0A8J2KJZ8"/>
<evidence type="ECO:0000313" key="2">
    <source>
        <dbReference type="Proteomes" id="UP000708208"/>
    </source>
</evidence>
<accession>A0A8J2KJZ8</accession>
<dbReference type="Proteomes" id="UP000708208">
    <property type="component" value="Unassembled WGS sequence"/>
</dbReference>
<feature type="non-terminal residue" evidence="1">
    <location>
        <position position="1"/>
    </location>
</feature>
<dbReference type="EMBL" id="CAJVCH010319085">
    <property type="protein sequence ID" value="CAG7786482.1"/>
    <property type="molecule type" value="Genomic_DNA"/>
</dbReference>
<organism evidence="1 2">
    <name type="scientific">Allacma fusca</name>
    <dbReference type="NCBI Taxonomy" id="39272"/>
    <lineage>
        <taxon>Eukaryota</taxon>
        <taxon>Metazoa</taxon>
        <taxon>Ecdysozoa</taxon>
        <taxon>Arthropoda</taxon>
        <taxon>Hexapoda</taxon>
        <taxon>Collembola</taxon>
        <taxon>Symphypleona</taxon>
        <taxon>Sminthuridae</taxon>
        <taxon>Allacma</taxon>
    </lineage>
</organism>
<gene>
    <name evidence="1" type="ORF">AFUS01_LOCUS25049</name>
</gene>
<feature type="non-terminal residue" evidence="1">
    <location>
        <position position="22"/>
    </location>
</feature>
<reference evidence="1" key="1">
    <citation type="submission" date="2021-06" db="EMBL/GenBank/DDBJ databases">
        <authorList>
            <person name="Hodson N. C."/>
            <person name="Mongue J. A."/>
            <person name="Jaron S. K."/>
        </authorList>
    </citation>
    <scope>NUCLEOTIDE SEQUENCE</scope>
</reference>
<keyword evidence="2" id="KW-1185">Reference proteome</keyword>
<sequence length="22" mass="2361">PRPNHPGGASNHMICVGCKWKA</sequence>
<name>A0A8J2KJZ8_9HEXA</name>
<comment type="caution">
    <text evidence="1">The sequence shown here is derived from an EMBL/GenBank/DDBJ whole genome shotgun (WGS) entry which is preliminary data.</text>
</comment>
<evidence type="ECO:0000313" key="1">
    <source>
        <dbReference type="EMBL" id="CAG7786482.1"/>
    </source>
</evidence>
<protein>
    <submittedName>
        <fullName evidence="1">Uncharacterized protein</fullName>
    </submittedName>
</protein>
<proteinExistence type="predicted"/>